<evidence type="ECO:0000259" key="4">
    <source>
        <dbReference type="PROSITE" id="PS00623"/>
    </source>
</evidence>
<keyword evidence="7" id="KW-1185">Reference proteome</keyword>
<dbReference type="InterPro" id="IPR036188">
    <property type="entry name" value="FAD/NAD-bd_sf"/>
</dbReference>
<feature type="domain" description="Glucose-methanol-choline oxidoreductase N-terminal" evidence="5">
    <location>
        <begin position="263"/>
        <end position="277"/>
    </location>
</feature>
<comment type="cofactor">
    <cofactor evidence="2">
        <name>FAD</name>
        <dbReference type="ChEBI" id="CHEBI:57692"/>
    </cofactor>
</comment>
<accession>A0A4R8QBH5</accession>
<dbReference type="PIRSF" id="PIRSF000137">
    <property type="entry name" value="Alcohol_oxidase"/>
    <property type="match status" value="1"/>
</dbReference>
<sequence length="487" mass="52225">MAQEFDFVIVGGGTAGCLLASRLANAPSEPSIALLEGGSDINKPEYRRTADRFTTVGQPGLSYDYVSTPQEHASNRQIPQIRGRGLGGSSAVNFQVWSLGAREEFDAWADIAGDETWGFDSVIARVKKLENLHLDELTPEWTEYVQPDSKYHGFSGPIDVCIGPVERETKSFIDAGVDLGHNRNLDPNNGNPIGFSLNPTSSFKGLRTTSASAFLGTTTPANLTVFTNSRVVKIIFSGDSAIGVLTSDGSQINAKKEVILSAGALDTPRLLLLSGVGPKSDLEALGIKVVKDLDGVGKGLADHPMIGPVIPRDHVFDDTESGFFTLFATNMNSQSRGFVKLASADPDDPPLIDPKYLGHPFDVVTLKEALREALKLIQTPTMKDHFVKPILAPKSDSDHDLLEFIQGNVAGLWHPSCSVRMGKSETDGSCVGGDLKVHGIKGLRVADVSVTSILPSGREDTHFQDPQIVAYVIGQVAADKIMGKYGL</sequence>
<dbReference type="STRING" id="5466.A0A4R8QBH5"/>
<evidence type="ECO:0000256" key="3">
    <source>
        <dbReference type="RuleBase" id="RU003968"/>
    </source>
</evidence>
<feature type="binding site" evidence="2">
    <location>
        <begin position="413"/>
        <end position="414"/>
    </location>
    <ligand>
        <name>FAD</name>
        <dbReference type="ChEBI" id="CHEBI:57692"/>
    </ligand>
</feature>
<proteinExistence type="inferred from homology"/>
<reference evidence="6 7" key="1">
    <citation type="submission" date="2018-12" db="EMBL/GenBank/DDBJ databases">
        <title>Genome sequence and assembly of Colletotrichum trifolii.</title>
        <authorList>
            <person name="Gan P."/>
            <person name="Shirasu K."/>
        </authorList>
    </citation>
    <scope>NUCLEOTIDE SEQUENCE [LARGE SCALE GENOMIC DNA]</scope>
    <source>
        <strain evidence="6 7">543-2</strain>
    </source>
</reference>
<dbReference type="Pfam" id="PF00732">
    <property type="entry name" value="GMC_oxred_N"/>
    <property type="match status" value="1"/>
</dbReference>
<dbReference type="GO" id="GO:0050660">
    <property type="term" value="F:flavin adenine dinucleotide binding"/>
    <property type="evidence" value="ECO:0007669"/>
    <property type="project" value="InterPro"/>
</dbReference>
<dbReference type="AlphaFoldDB" id="A0A4R8QBH5"/>
<evidence type="ECO:0000256" key="2">
    <source>
        <dbReference type="PIRSR" id="PIRSR000137-2"/>
    </source>
</evidence>
<dbReference type="PROSITE" id="PS00623">
    <property type="entry name" value="GMC_OXRED_1"/>
    <property type="match status" value="1"/>
</dbReference>
<comment type="caution">
    <text evidence="6">The sequence shown here is derived from an EMBL/GenBank/DDBJ whole genome shotgun (WGS) entry which is preliminary data.</text>
</comment>
<dbReference type="Gene3D" id="3.50.50.60">
    <property type="entry name" value="FAD/NAD(P)-binding domain"/>
    <property type="match status" value="3"/>
</dbReference>
<feature type="binding site" evidence="2">
    <location>
        <begin position="466"/>
        <end position="467"/>
    </location>
    <ligand>
        <name>FAD</name>
        <dbReference type="ChEBI" id="CHEBI:57692"/>
    </ligand>
</feature>
<dbReference type="PANTHER" id="PTHR11552">
    <property type="entry name" value="GLUCOSE-METHANOL-CHOLINE GMC OXIDOREDUCTASE"/>
    <property type="match status" value="1"/>
</dbReference>
<organism evidence="6 7">
    <name type="scientific">Colletotrichum trifolii</name>
    <dbReference type="NCBI Taxonomy" id="5466"/>
    <lineage>
        <taxon>Eukaryota</taxon>
        <taxon>Fungi</taxon>
        <taxon>Dikarya</taxon>
        <taxon>Ascomycota</taxon>
        <taxon>Pezizomycotina</taxon>
        <taxon>Sordariomycetes</taxon>
        <taxon>Hypocreomycetidae</taxon>
        <taxon>Glomerellales</taxon>
        <taxon>Glomerellaceae</taxon>
        <taxon>Colletotrichum</taxon>
        <taxon>Colletotrichum orbiculare species complex</taxon>
    </lineage>
</organism>
<dbReference type="PANTHER" id="PTHR11552:SF134">
    <property type="entry name" value="GLUCOSE-METHANOL-CHOLINE OXIDOREDUCTASE N-TERMINAL DOMAIN-CONTAINING PROTEIN"/>
    <property type="match status" value="1"/>
</dbReference>
<feature type="binding site" evidence="2">
    <location>
        <position position="231"/>
    </location>
    <ligand>
        <name>FAD</name>
        <dbReference type="ChEBI" id="CHEBI:57692"/>
    </ligand>
</feature>
<dbReference type="GO" id="GO:0016614">
    <property type="term" value="F:oxidoreductase activity, acting on CH-OH group of donors"/>
    <property type="evidence" value="ECO:0007669"/>
    <property type="project" value="InterPro"/>
</dbReference>
<dbReference type="EMBL" id="RYZW01000282">
    <property type="protein sequence ID" value="TDZ36061.1"/>
    <property type="molecule type" value="Genomic_DNA"/>
</dbReference>
<protein>
    <submittedName>
        <fullName evidence="6">Oxygen-dependent choline dehydrogenase</fullName>
    </submittedName>
</protein>
<dbReference type="InterPro" id="IPR000172">
    <property type="entry name" value="GMC_OxRdtase_N"/>
</dbReference>
<dbReference type="Proteomes" id="UP000295703">
    <property type="component" value="Unassembled WGS sequence"/>
</dbReference>
<evidence type="ECO:0000313" key="6">
    <source>
        <dbReference type="EMBL" id="TDZ36061.1"/>
    </source>
</evidence>
<dbReference type="SUPFAM" id="SSF54373">
    <property type="entry name" value="FAD-linked reductases, C-terminal domain"/>
    <property type="match status" value="1"/>
</dbReference>
<dbReference type="Pfam" id="PF05199">
    <property type="entry name" value="GMC_oxred_C"/>
    <property type="match status" value="1"/>
</dbReference>
<evidence type="ECO:0000313" key="7">
    <source>
        <dbReference type="Proteomes" id="UP000295703"/>
    </source>
</evidence>
<gene>
    <name evidence="6" type="primary">betA-0</name>
    <name evidence="6" type="ORF">CTRI78_v011384</name>
</gene>
<comment type="similarity">
    <text evidence="1 3">Belongs to the GMC oxidoreductase family.</text>
</comment>
<dbReference type="PROSITE" id="PS00624">
    <property type="entry name" value="GMC_OXRED_2"/>
    <property type="match status" value="1"/>
</dbReference>
<evidence type="ECO:0000256" key="1">
    <source>
        <dbReference type="ARBA" id="ARBA00010790"/>
    </source>
</evidence>
<keyword evidence="2 3" id="KW-0274">FAD</keyword>
<dbReference type="InterPro" id="IPR007867">
    <property type="entry name" value="GMC_OxRtase_C"/>
</dbReference>
<keyword evidence="3" id="KW-0285">Flavoprotein</keyword>
<dbReference type="SUPFAM" id="SSF51905">
    <property type="entry name" value="FAD/NAD(P)-binding domain"/>
    <property type="match status" value="1"/>
</dbReference>
<feature type="domain" description="Glucose-methanol-choline oxidoreductase N-terminal" evidence="4">
    <location>
        <begin position="83"/>
        <end position="106"/>
    </location>
</feature>
<feature type="binding site" evidence="2">
    <location>
        <begin position="93"/>
        <end position="96"/>
    </location>
    <ligand>
        <name>FAD</name>
        <dbReference type="ChEBI" id="CHEBI:57692"/>
    </ligand>
</feature>
<evidence type="ECO:0000259" key="5">
    <source>
        <dbReference type="PROSITE" id="PS00624"/>
    </source>
</evidence>
<name>A0A4R8QBH5_COLTR</name>
<dbReference type="InterPro" id="IPR012132">
    <property type="entry name" value="GMC_OxRdtase"/>
</dbReference>